<dbReference type="GO" id="GO:0003677">
    <property type="term" value="F:DNA binding"/>
    <property type="evidence" value="ECO:0007669"/>
    <property type="project" value="UniProtKB-KW"/>
</dbReference>
<accession>A0A453MRM4</accession>
<evidence type="ECO:0000256" key="6">
    <source>
        <dbReference type="SAM" id="Coils"/>
    </source>
</evidence>
<keyword evidence="9" id="KW-1185">Reference proteome</keyword>
<keyword evidence="3" id="KW-0238">DNA-binding</keyword>
<feature type="domain" description="MADS-box" evidence="7">
    <location>
        <begin position="56"/>
        <end position="105"/>
    </location>
</feature>
<evidence type="ECO:0000256" key="4">
    <source>
        <dbReference type="ARBA" id="ARBA00023163"/>
    </source>
</evidence>
<dbReference type="STRING" id="200361.A0A453MRM4"/>
<evidence type="ECO:0000259" key="7">
    <source>
        <dbReference type="PROSITE" id="PS50066"/>
    </source>
</evidence>
<dbReference type="Gene3D" id="3.40.1810.10">
    <property type="entry name" value="Transcription factor, MADS-box"/>
    <property type="match status" value="1"/>
</dbReference>
<dbReference type="GO" id="GO:0005634">
    <property type="term" value="C:nucleus"/>
    <property type="evidence" value="ECO:0007669"/>
    <property type="project" value="UniProtKB-SubCell"/>
</dbReference>
<dbReference type="AlphaFoldDB" id="A0A453MRM4"/>
<reference evidence="8" key="5">
    <citation type="journal article" date="2021" name="G3 (Bethesda)">
        <title>Aegilops tauschii genome assembly Aet v5.0 features greater sequence contiguity and improved annotation.</title>
        <authorList>
            <person name="Wang L."/>
            <person name="Zhu T."/>
            <person name="Rodriguez J.C."/>
            <person name="Deal K.R."/>
            <person name="Dubcovsky J."/>
            <person name="McGuire P.E."/>
            <person name="Lux T."/>
            <person name="Spannagl M."/>
            <person name="Mayer K.F.X."/>
            <person name="Baldrich P."/>
            <person name="Meyers B.C."/>
            <person name="Huo N."/>
            <person name="Gu Y.Q."/>
            <person name="Zhou H."/>
            <person name="Devos K.M."/>
            <person name="Bennetzen J.L."/>
            <person name="Unver T."/>
            <person name="Budak H."/>
            <person name="Gulick P.J."/>
            <person name="Galiba G."/>
            <person name="Kalapos B."/>
            <person name="Nelson D.R."/>
            <person name="Li P."/>
            <person name="You F.M."/>
            <person name="Luo M.C."/>
            <person name="Dvorak J."/>
        </authorList>
    </citation>
    <scope>NUCLEOTIDE SEQUENCE [LARGE SCALE GENOMIC DNA]</scope>
    <source>
        <strain evidence="8">cv. AL8/78</strain>
    </source>
</reference>
<keyword evidence="4" id="KW-0804">Transcription</keyword>
<dbReference type="SUPFAM" id="SSF55455">
    <property type="entry name" value="SRF-like"/>
    <property type="match status" value="1"/>
</dbReference>
<dbReference type="PROSITE" id="PS50066">
    <property type="entry name" value="MADS_BOX_2"/>
    <property type="match status" value="1"/>
</dbReference>
<evidence type="ECO:0000256" key="3">
    <source>
        <dbReference type="ARBA" id="ARBA00023125"/>
    </source>
</evidence>
<reference evidence="9" key="1">
    <citation type="journal article" date="2014" name="Science">
        <title>Ancient hybridizations among the ancestral genomes of bread wheat.</title>
        <authorList>
            <consortium name="International Wheat Genome Sequencing Consortium,"/>
            <person name="Marcussen T."/>
            <person name="Sandve S.R."/>
            <person name="Heier L."/>
            <person name="Spannagl M."/>
            <person name="Pfeifer M."/>
            <person name="Jakobsen K.S."/>
            <person name="Wulff B.B."/>
            <person name="Steuernagel B."/>
            <person name="Mayer K.F."/>
            <person name="Olsen O.A."/>
        </authorList>
    </citation>
    <scope>NUCLEOTIDE SEQUENCE [LARGE SCALE GENOMIC DNA]</scope>
    <source>
        <strain evidence="9">cv. AL8/78</strain>
    </source>
</reference>
<keyword evidence="5" id="KW-0539">Nucleus</keyword>
<evidence type="ECO:0000256" key="5">
    <source>
        <dbReference type="ARBA" id="ARBA00023242"/>
    </source>
</evidence>
<name>A0A453MRM4_AEGTS</name>
<sequence length="282" mass="31401">QLISASRSIRSSIGMVLASPSSQILHYKSTPHTFVSNSPKQAIFLHLQIFFPRLTMARKKVALRYIRNNSARRNALKKHTKILMKKAGEVAAVPDAKACVVVYGEGMAVPEVFPSHAEAVAILNQFKSMQEEARLKKTMDQESILRERIVKLRDQVQKARREQQDQDAKILLYKALKSGHIPDNIEELTALGSKVDSILKSLGECTQKMSGHPPVDQAQAPYITNGMGMGPPIMYQAPPQQQEGRLNTVRFERAPTTVIYNSDNTGGHDGNNVVFSRGHMNM</sequence>
<dbReference type="GO" id="GO:0046983">
    <property type="term" value="F:protein dimerization activity"/>
    <property type="evidence" value="ECO:0007669"/>
    <property type="project" value="InterPro"/>
</dbReference>
<dbReference type="EnsemblPlants" id="AET6Gv20048500.1">
    <property type="protein sequence ID" value="AET6Gv20048500.1"/>
    <property type="gene ID" value="AET6Gv20048500"/>
</dbReference>
<proteinExistence type="predicted"/>
<organism evidence="8 9">
    <name type="scientific">Aegilops tauschii subsp. strangulata</name>
    <name type="common">Goatgrass</name>
    <dbReference type="NCBI Taxonomy" id="200361"/>
    <lineage>
        <taxon>Eukaryota</taxon>
        <taxon>Viridiplantae</taxon>
        <taxon>Streptophyta</taxon>
        <taxon>Embryophyta</taxon>
        <taxon>Tracheophyta</taxon>
        <taxon>Spermatophyta</taxon>
        <taxon>Magnoliopsida</taxon>
        <taxon>Liliopsida</taxon>
        <taxon>Poales</taxon>
        <taxon>Poaceae</taxon>
        <taxon>BOP clade</taxon>
        <taxon>Pooideae</taxon>
        <taxon>Triticodae</taxon>
        <taxon>Triticeae</taxon>
        <taxon>Triticinae</taxon>
        <taxon>Aegilops</taxon>
    </lineage>
</organism>
<dbReference type="Proteomes" id="UP000015105">
    <property type="component" value="Chromosome 6D"/>
</dbReference>
<dbReference type="Pfam" id="PF00319">
    <property type="entry name" value="SRF-TF"/>
    <property type="match status" value="1"/>
</dbReference>
<feature type="coiled-coil region" evidence="6">
    <location>
        <begin position="142"/>
        <end position="169"/>
    </location>
</feature>
<dbReference type="SMART" id="SM00432">
    <property type="entry name" value="MADS"/>
    <property type="match status" value="1"/>
</dbReference>
<keyword evidence="2" id="KW-0805">Transcription regulation</keyword>
<evidence type="ECO:0000313" key="9">
    <source>
        <dbReference type="Proteomes" id="UP000015105"/>
    </source>
</evidence>
<dbReference type="Gramene" id="AET6Gv20048500.1">
    <property type="protein sequence ID" value="AET6Gv20048500.1"/>
    <property type="gene ID" value="AET6Gv20048500"/>
</dbReference>
<dbReference type="InterPro" id="IPR036879">
    <property type="entry name" value="TF_MADSbox_sf"/>
</dbReference>
<reference evidence="8" key="3">
    <citation type="journal article" date="2017" name="Nature">
        <title>Genome sequence of the progenitor of the wheat D genome Aegilops tauschii.</title>
        <authorList>
            <person name="Luo M.C."/>
            <person name="Gu Y.Q."/>
            <person name="Puiu D."/>
            <person name="Wang H."/>
            <person name="Twardziok S.O."/>
            <person name="Deal K.R."/>
            <person name="Huo N."/>
            <person name="Zhu T."/>
            <person name="Wang L."/>
            <person name="Wang Y."/>
            <person name="McGuire P.E."/>
            <person name="Liu S."/>
            <person name="Long H."/>
            <person name="Ramasamy R.K."/>
            <person name="Rodriguez J.C."/>
            <person name="Van S.L."/>
            <person name="Yuan L."/>
            <person name="Wang Z."/>
            <person name="Xia Z."/>
            <person name="Xiao L."/>
            <person name="Anderson O.D."/>
            <person name="Ouyang S."/>
            <person name="Liang Y."/>
            <person name="Zimin A.V."/>
            <person name="Pertea G."/>
            <person name="Qi P."/>
            <person name="Bennetzen J.L."/>
            <person name="Dai X."/>
            <person name="Dawson M.W."/>
            <person name="Muller H.G."/>
            <person name="Kugler K."/>
            <person name="Rivarola-Duarte L."/>
            <person name="Spannagl M."/>
            <person name="Mayer K.F.X."/>
            <person name="Lu F.H."/>
            <person name="Bevan M.W."/>
            <person name="Leroy P."/>
            <person name="Li P."/>
            <person name="You F.M."/>
            <person name="Sun Q."/>
            <person name="Liu Z."/>
            <person name="Lyons E."/>
            <person name="Wicker T."/>
            <person name="Salzberg S.L."/>
            <person name="Devos K.M."/>
            <person name="Dvorak J."/>
        </authorList>
    </citation>
    <scope>NUCLEOTIDE SEQUENCE [LARGE SCALE GENOMIC DNA]</scope>
    <source>
        <strain evidence="8">cv. AL8/78</strain>
    </source>
</reference>
<keyword evidence="6" id="KW-0175">Coiled coil</keyword>
<reference evidence="9" key="2">
    <citation type="journal article" date="2017" name="Nat. Plants">
        <title>The Aegilops tauschii genome reveals multiple impacts of transposons.</title>
        <authorList>
            <person name="Zhao G."/>
            <person name="Zou C."/>
            <person name="Li K."/>
            <person name="Wang K."/>
            <person name="Li T."/>
            <person name="Gao L."/>
            <person name="Zhang X."/>
            <person name="Wang H."/>
            <person name="Yang Z."/>
            <person name="Liu X."/>
            <person name="Jiang W."/>
            <person name="Mao L."/>
            <person name="Kong X."/>
            <person name="Jiao Y."/>
            <person name="Jia J."/>
        </authorList>
    </citation>
    <scope>NUCLEOTIDE SEQUENCE [LARGE SCALE GENOMIC DNA]</scope>
    <source>
        <strain evidence="9">cv. AL8/78</strain>
    </source>
</reference>
<protein>
    <recommendedName>
        <fullName evidence="7">MADS-box domain-containing protein</fullName>
    </recommendedName>
</protein>
<reference evidence="8" key="4">
    <citation type="submission" date="2019-03" db="UniProtKB">
        <authorList>
            <consortium name="EnsemblPlants"/>
        </authorList>
    </citation>
    <scope>IDENTIFICATION</scope>
</reference>
<evidence type="ECO:0000256" key="2">
    <source>
        <dbReference type="ARBA" id="ARBA00023015"/>
    </source>
</evidence>
<evidence type="ECO:0000313" key="8">
    <source>
        <dbReference type="EnsemblPlants" id="AET6Gv20048500.1"/>
    </source>
</evidence>
<comment type="subcellular location">
    <subcellularLocation>
        <location evidence="1">Nucleus</location>
    </subcellularLocation>
</comment>
<evidence type="ECO:0000256" key="1">
    <source>
        <dbReference type="ARBA" id="ARBA00004123"/>
    </source>
</evidence>
<dbReference type="InterPro" id="IPR002100">
    <property type="entry name" value="TF_MADSbox"/>
</dbReference>